<dbReference type="InterPro" id="IPR018000">
    <property type="entry name" value="Neurotransmitter_ion_chnl_CS"/>
</dbReference>
<dbReference type="Gene3D" id="1.20.58.390">
    <property type="entry name" value="Neurotransmitter-gated ion-channel transmembrane domain"/>
    <property type="match status" value="1"/>
</dbReference>
<dbReference type="EMBL" id="JANPWB010000016">
    <property type="protein sequence ID" value="KAJ1083290.1"/>
    <property type="molecule type" value="Genomic_DNA"/>
</dbReference>
<proteinExistence type="inferred from homology"/>
<feature type="domain" description="Neurotransmitter-gated ion-channel transmembrane" evidence="22">
    <location>
        <begin position="248"/>
        <end position="456"/>
    </location>
</feature>
<dbReference type="InterPro" id="IPR006029">
    <property type="entry name" value="Neurotrans-gated_channel_TM"/>
</dbReference>
<gene>
    <name evidence="23" type="ORF">NDU88_003449</name>
</gene>
<comment type="subcellular location">
    <subcellularLocation>
        <location evidence="15">Postsynaptic cell membrane</location>
        <topology evidence="15">Multi-pass membrane protein</topology>
    </subcellularLocation>
</comment>
<dbReference type="PRINTS" id="PR00252">
    <property type="entry name" value="NRIONCHANNEL"/>
</dbReference>
<dbReference type="GO" id="GO:0045211">
    <property type="term" value="C:postsynaptic membrane"/>
    <property type="evidence" value="ECO:0007669"/>
    <property type="project" value="UniProtKB-SubCell"/>
</dbReference>
<dbReference type="SUPFAM" id="SSF63712">
    <property type="entry name" value="Nicotinic receptor ligand binding domain-like"/>
    <property type="match status" value="1"/>
</dbReference>
<evidence type="ECO:0000256" key="3">
    <source>
        <dbReference type="ARBA" id="ARBA00022692"/>
    </source>
</evidence>
<dbReference type="Proteomes" id="UP001066276">
    <property type="component" value="Chromosome 12"/>
</dbReference>
<dbReference type="InterPro" id="IPR006201">
    <property type="entry name" value="Neur_channel"/>
</dbReference>
<evidence type="ECO:0000256" key="16">
    <source>
        <dbReference type="ARBA" id="ARBA00034430"/>
    </source>
</evidence>
<dbReference type="FunFam" id="2.70.170.10:FF:000017">
    <property type="entry name" value="5-hydroxytryptamine receptor 3A"/>
    <property type="match status" value="1"/>
</dbReference>
<evidence type="ECO:0000256" key="7">
    <source>
        <dbReference type="ARBA" id="ARBA00023065"/>
    </source>
</evidence>
<evidence type="ECO:0000256" key="14">
    <source>
        <dbReference type="ARBA" id="ARBA00023303"/>
    </source>
</evidence>
<keyword evidence="2" id="KW-1003">Cell membrane</keyword>
<dbReference type="GO" id="GO:0005230">
    <property type="term" value="F:extracellular ligand-gated monoatomic ion channel activity"/>
    <property type="evidence" value="ECO:0007669"/>
    <property type="project" value="InterPro"/>
</dbReference>
<feature type="signal peptide" evidence="20">
    <location>
        <begin position="1"/>
        <end position="23"/>
    </location>
</feature>
<evidence type="ECO:0000256" key="9">
    <source>
        <dbReference type="ARBA" id="ARBA00023157"/>
    </source>
</evidence>
<feature type="transmembrane region" description="Helical" evidence="20">
    <location>
        <begin position="273"/>
        <end position="290"/>
    </location>
</feature>
<reference evidence="23" key="1">
    <citation type="journal article" date="2022" name="bioRxiv">
        <title>Sequencing and chromosome-scale assembly of the giantPleurodeles waltlgenome.</title>
        <authorList>
            <person name="Brown T."/>
            <person name="Elewa A."/>
            <person name="Iarovenko S."/>
            <person name="Subramanian E."/>
            <person name="Araus A.J."/>
            <person name="Petzold A."/>
            <person name="Susuki M."/>
            <person name="Suzuki K.-i.T."/>
            <person name="Hayashi T."/>
            <person name="Toyoda A."/>
            <person name="Oliveira C."/>
            <person name="Osipova E."/>
            <person name="Leigh N.D."/>
            <person name="Simon A."/>
            <person name="Yun M.H."/>
        </authorList>
    </citation>
    <scope>NUCLEOTIDE SEQUENCE</scope>
    <source>
        <strain evidence="23">20211129_DDA</strain>
        <tissue evidence="23">Liver</tissue>
    </source>
</reference>
<dbReference type="Pfam" id="PF02932">
    <property type="entry name" value="Neur_chan_memb"/>
    <property type="match status" value="1"/>
</dbReference>
<evidence type="ECO:0000256" key="13">
    <source>
        <dbReference type="ARBA" id="ARBA00023286"/>
    </source>
</evidence>
<comment type="function">
    <text evidence="19">Forms serotonin (5-hydroxytryptamine/5-HT3)-activated cation-selective channel complexes, which when activated cause fast, depolarizing responses in neurons.</text>
</comment>
<keyword evidence="5 20" id="KW-1133">Transmembrane helix</keyword>
<keyword evidence="12" id="KW-0628">Postsynaptic cell membrane</keyword>
<dbReference type="Gene3D" id="2.70.170.10">
    <property type="entry name" value="Neurotransmitter-gated ion-channel ligand-binding domain"/>
    <property type="match status" value="1"/>
</dbReference>
<evidence type="ECO:0000256" key="6">
    <source>
        <dbReference type="ARBA" id="ARBA00023018"/>
    </source>
</evidence>
<feature type="chain" id="PRO_5043111087" description="5-hydroxytryptamine receptor 3A-like" evidence="20">
    <location>
        <begin position="24"/>
        <end position="464"/>
    </location>
</feature>
<dbReference type="AlphaFoldDB" id="A0AAV7KYI6"/>
<keyword evidence="14 20" id="KW-0407">Ion channel</keyword>
<evidence type="ECO:0000256" key="2">
    <source>
        <dbReference type="ARBA" id="ARBA00022475"/>
    </source>
</evidence>
<sequence>MPPFQSSKSQILILLLVRQVAIGISQKICSYDSLISNLSLDSESRPVHGRPVKDWKEPSLISIDIDLEAVLDMDEKLQLLSSLMTFTVTWENEFLTWNSEDFCGISRLHILPELLWTPDIYVSERTEEDQSPPVPYILLYSNGTIYWKKPMRLVTACSLDLYKFPFDIQKCNLTFGPYTYSVEDIIMVQNTDSKQKTLSSQKNFAKGEWLLLGLDVFSKNVTNEDRIYSKVIYRITIQRTPMLYIINLIVPACFLVLVDIASMFIPMEGGERLGFKITVVLGFSVLLLILNDFLPNSEIPPILGIFCTVCLIIMIVSIVDSIFISYMLHLSAVRPDVPKWLKIWVLRRLAYIMCISTKEYADENATVISNTKKETTDPTSSQETELQDRRHLLKEHQDSAEIKLLKRLLVEILMIRRHLIMSKKEEEAKSEWHMVAFILDRFILILYLFTVLIIAITVVVVWVS</sequence>
<dbReference type="CDD" id="cd19063">
    <property type="entry name" value="LGIC_TM_5-HT3"/>
    <property type="match status" value="1"/>
</dbReference>
<dbReference type="InterPro" id="IPR036719">
    <property type="entry name" value="Neuro-gated_channel_TM_sf"/>
</dbReference>
<keyword evidence="7 20" id="KW-0406">Ion transport</keyword>
<comment type="similarity">
    <text evidence="20">Belongs to the ligand-gated ion channel (TC 1.A.9) family.</text>
</comment>
<evidence type="ECO:0000256" key="10">
    <source>
        <dbReference type="ARBA" id="ARBA00023170"/>
    </source>
</evidence>
<dbReference type="InterPro" id="IPR049944">
    <property type="entry name" value="LGIC_TM_5-HT3"/>
</dbReference>
<dbReference type="Pfam" id="PF02931">
    <property type="entry name" value="Neur_chan_LBD"/>
    <property type="match status" value="1"/>
</dbReference>
<comment type="caution">
    <text evidence="23">The sequence shown here is derived from an EMBL/GenBank/DDBJ whole genome shotgun (WGS) entry which is preliminary data.</text>
</comment>
<evidence type="ECO:0000256" key="1">
    <source>
        <dbReference type="ARBA" id="ARBA00022448"/>
    </source>
</evidence>
<dbReference type="InterPro" id="IPR036734">
    <property type="entry name" value="Neur_chan_lig-bd_sf"/>
</dbReference>
<dbReference type="GO" id="GO:0004888">
    <property type="term" value="F:transmembrane signaling receptor activity"/>
    <property type="evidence" value="ECO:0007669"/>
    <property type="project" value="InterPro"/>
</dbReference>
<comment type="catalytic activity">
    <reaction evidence="16">
        <text>K(+)(in) = K(+)(out)</text>
        <dbReference type="Rhea" id="RHEA:29463"/>
        <dbReference type="ChEBI" id="CHEBI:29103"/>
    </reaction>
</comment>
<dbReference type="PANTHER" id="PTHR18945">
    <property type="entry name" value="NEUROTRANSMITTER GATED ION CHANNEL"/>
    <property type="match status" value="1"/>
</dbReference>
<comment type="catalytic activity">
    <reaction evidence="17">
        <text>Na(+)(in) = Na(+)(out)</text>
        <dbReference type="Rhea" id="RHEA:34963"/>
        <dbReference type="ChEBI" id="CHEBI:29101"/>
    </reaction>
</comment>
<name>A0AAV7KYI6_PLEWA</name>
<evidence type="ECO:0000256" key="19">
    <source>
        <dbReference type="ARBA" id="ARBA00037540"/>
    </source>
</evidence>
<evidence type="ECO:0000313" key="23">
    <source>
        <dbReference type="EMBL" id="KAJ1083290.1"/>
    </source>
</evidence>
<keyword evidence="6" id="KW-0770">Synapse</keyword>
<keyword evidence="24" id="KW-1185">Reference proteome</keyword>
<evidence type="ECO:0000256" key="20">
    <source>
        <dbReference type="RuleBase" id="RU000687"/>
    </source>
</evidence>
<feature type="domain" description="Neurotransmitter-gated ion-channel ligand-binding" evidence="21">
    <location>
        <begin position="49"/>
        <end position="241"/>
    </location>
</feature>
<keyword evidence="3 20" id="KW-0812">Transmembrane</keyword>
<feature type="transmembrane region" description="Helical" evidence="20">
    <location>
        <begin position="442"/>
        <end position="463"/>
    </location>
</feature>
<feature type="transmembrane region" description="Helical" evidence="20">
    <location>
        <begin position="242"/>
        <end position="261"/>
    </location>
</feature>
<evidence type="ECO:0000256" key="8">
    <source>
        <dbReference type="ARBA" id="ARBA00023136"/>
    </source>
</evidence>
<evidence type="ECO:0000256" key="11">
    <source>
        <dbReference type="ARBA" id="ARBA00023180"/>
    </source>
</evidence>
<keyword evidence="1 20" id="KW-0813">Transport</keyword>
<evidence type="ECO:0000256" key="17">
    <source>
        <dbReference type="ARBA" id="ARBA00036239"/>
    </source>
</evidence>
<organism evidence="23 24">
    <name type="scientific">Pleurodeles waltl</name>
    <name type="common">Iberian ribbed newt</name>
    <dbReference type="NCBI Taxonomy" id="8319"/>
    <lineage>
        <taxon>Eukaryota</taxon>
        <taxon>Metazoa</taxon>
        <taxon>Chordata</taxon>
        <taxon>Craniata</taxon>
        <taxon>Vertebrata</taxon>
        <taxon>Euteleostomi</taxon>
        <taxon>Amphibia</taxon>
        <taxon>Batrachia</taxon>
        <taxon>Caudata</taxon>
        <taxon>Salamandroidea</taxon>
        <taxon>Salamandridae</taxon>
        <taxon>Pleurodelinae</taxon>
        <taxon>Pleurodeles</taxon>
    </lineage>
</organism>
<keyword evidence="11" id="KW-0325">Glycoprotein</keyword>
<comment type="catalytic activity">
    <reaction evidence="18">
        <text>Ca(2+)(in) = Ca(2+)(out)</text>
        <dbReference type="Rhea" id="RHEA:29671"/>
        <dbReference type="ChEBI" id="CHEBI:29108"/>
    </reaction>
</comment>
<accession>A0AAV7KYI6</accession>
<dbReference type="PROSITE" id="PS00236">
    <property type="entry name" value="NEUROTR_ION_CHANNEL"/>
    <property type="match status" value="1"/>
</dbReference>
<dbReference type="InterPro" id="IPR038050">
    <property type="entry name" value="Neuro_actylchol_rec"/>
</dbReference>
<feature type="transmembrane region" description="Helical" evidence="20">
    <location>
        <begin position="302"/>
        <end position="324"/>
    </location>
</feature>
<evidence type="ECO:0000256" key="4">
    <source>
        <dbReference type="ARBA" id="ARBA00022729"/>
    </source>
</evidence>
<evidence type="ECO:0000256" key="5">
    <source>
        <dbReference type="ARBA" id="ARBA00022989"/>
    </source>
</evidence>
<protein>
    <recommendedName>
        <fullName evidence="25">5-hydroxytryptamine receptor 3A-like</fullName>
    </recommendedName>
</protein>
<keyword evidence="4 20" id="KW-0732">Signal</keyword>
<evidence type="ECO:0000256" key="12">
    <source>
        <dbReference type="ARBA" id="ARBA00023257"/>
    </source>
</evidence>
<dbReference type="InterPro" id="IPR006202">
    <property type="entry name" value="Neur_chan_lig-bd"/>
</dbReference>
<evidence type="ECO:0000313" key="24">
    <source>
        <dbReference type="Proteomes" id="UP001066276"/>
    </source>
</evidence>
<keyword evidence="8 20" id="KW-0472">Membrane</keyword>
<dbReference type="SUPFAM" id="SSF90112">
    <property type="entry name" value="Neurotransmitter-gated ion-channel transmembrane pore"/>
    <property type="match status" value="1"/>
</dbReference>
<keyword evidence="13" id="KW-1071">Ligand-gated ion channel</keyword>
<keyword evidence="10" id="KW-0675">Receptor</keyword>
<evidence type="ECO:0000256" key="18">
    <source>
        <dbReference type="ARBA" id="ARBA00036634"/>
    </source>
</evidence>
<evidence type="ECO:0008006" key="25">
    <source>
        <dbReference type="Google" id="ProtNLM"/>
    </source>
</evidence>
<evidence type="ECO:0000259" key="22">
    <source>
        <dbReference type="Pfam" id="PF02932"/>
    </source>
</evidence>
<evidence type="ECO:0000256" key="15">
    <source>
        <dbReference type="ARBA" id="ARBA00034104"/>
    </source>
</evidence>
<evidence type="ECO:0000259" key="21">
    <source>
        <dbReference type="Pfam" id="PF02931"/>
    </source>
</evidence>
<keyword evidence="9" id="KW-1015">Disulfide bond</keyword>